<dbReference type="Proteomes" id="UP000290365">
    <property type="component" value="Chromosome"/>
</dbReference>
<dbReference type="OrthoDB" id="155163at2"/>
<keyword evidence="2" id="KW-0482">Metalloprotease</keyword>
<name>A0A4P6JX60_KTERU</name>
<feature type="transmembrane region" description="Helical" evidence="1">
    <location>
        <begin position="151"/>
        <end position="179"/>
    </location>
</feature>
<keyword evidence="2" id="KW-0378">Hydrolase</keyword>
<feature type="transmembrane region" description="Helical" evidence="1">
    <location>
        <begin position="217"/>
        <end position="233"/>
    </location>
</feature>
<organism evidence="2 3">
    <name type="scientific">Ktedonosporobacter rubrisoli</name>
    <dbReference type="NCBI Taxonomy" id="2509675"/>
    <lineage>
        <taxon>Bacteria</taxon>
        <taxon>Bacillati</taxon>
        <taxon>Chloroflexota</taxon>
        <taxon>Ktedonobacteria</taxon>
        <taxon>Ktedonobacterales</taxon>
        <taxon>Ktedonosporobacteraceae</taxon>
        <taxon>Ktedonosporobacter</taxon>
    </lineage>
</organism>
<keyword evidence="1" id="KW-0472">Membrane</keyword>
<protein>
    <submittedName>
        <fullName evidence="2">YhfC family intramembrane metalloprotease</fullName>
    </submittedName>
</protein>
<feature type="transmembrane region" description="Helical" evidence="1">
    <location>
        <begin position="6"/>
        <end position="26"/>
    </location>
</feature>
<reference evidence="2 3" key="1">
    <citation type="submission" date="2019-01" db="EMBL/GenBank/DDBJ databases">
        <title>Ktedonosporobacter rubrisoli SCAWS-G2.</title>
        <authorList>
            <person name="Huang Y."/>
            <person name="Yan B."/>
        </authorList>
    </citation>
    <scope>NUCLEOTIDE SEQUENCE [LARGE SCALE GENOMIC DNA]</scope>
    <source>
        <strain evidence="2 3">SCAWS-G2</strain>
    </source>
</reference>
<dbReference type="AlphaFoldDB" id="A0A4P6JX60"/>
<feature type="transmembrane region" description="Helical" evidence="1">
    <location>
        <begin position="57"/>
        <end position="82"/>
    </location>
</feature>
<keyword evidence="2" id="KW-0645">Protease</keyword>
<dbReference type="EMBL" id="CP035758">
    <property type="protein sequence ID" value="QBD79983.1"/>
    <property type="molecule type" value="Genomic_DNA"/>
</dbReference>
<dbReference type="RefSeq" id="WP_129891049.1">
    <property type="nucleotide sequence ID" value="NZ_CP035758.1"/>
</dbReference>
<accession>A0A4P6JX60</accession>
<evidence type="ECO:0000313" key="2">
    <source>
        <dbReference type="EMBL" id="QBD79983.1"/>
    </source>
</evidence>
<keyword evidence="3" id="KW-1185">Reference proteome</keyword>
<evidence type="ECO:0000313" key="3">
    <source>
        <dbReference type="Proteomes" id="UP000290365"/>
    </source>
</evidence>
<sequence length="257" mass="28574">MTLLNWGAFAVAMALMVLFPLGLAAFFQRRFSLSWKMFFIAAGFYLLNLLIQIPFNFVLWPMLFGSMPWVLLAFITLTYGVCEETMRYLSFRVGRSMRDHRDANGALMAGVGHGGTEAIVFALQLAMAIVAAVFAPQFLRPGTHPAEILGAAAWSFVFQGLDRVIGITCHLGFATLIVLAYRRSWLFYPLAALVHWLIDFSAFGLQRLPGGQVWSELLFLGYAILALVLLRYVRTRHLADPAPSLSTDDEKQASATA</sequence>
<keyword evidence="1" id="KW-0812">Transmembrane</keyword>
<feature type="transmembrane region" description="Helical" evidence="1">
    <location>
        <begin position="33"/>
        <end position="51"/>
    </location>
</feature>
<dbReference type="GO" id="GO:0008237">
    <property type="term" value="F:metallopeptidase activity"/>
    <property type="evidence" value="ECO:0007669"/>
    <property type="project" value="UniProtKB-KW"/>
</dbReference>
<evidence type="ECO:0000256" key="1">
    <source>
        <dbReference type="SAM" id="Phobius"/>
    </source>
</evidence>
<feature type="transmembrane region" description="Helical" evidence="1">
    <location>
        <begin position="118"/>
        <end position="139"/>
    </location>
</feature>
<keyword evidence="1" id="KW-1133">Transmembrane helix</keyword>
<dbReference type="GO" id="GO:0006508">
    <property type="term" value="P:proteolysis"/>
    <property type="evidence" value="ECO:0007669"/>
    <property type="project" value="UniProtKB-KW"/>
</dbReference>
<gene>
    <name evidence="2" type="ORF">EPA93_29975</name>
</gene>
<dbReference type="InterPro" id="IPR011397">
    <property type="entry name" value="YhfC"/>
</dbReference>
<proteinExistence type="predicted"/>
<dbReference type="KEGG" id="kbs:EPA93_29975"/>
<feature type="transmembrane region" description="Helical" evidence="1">
    <location>
        <begin position="186"/>
        <end position="205"/>
    </location>
</feature>
<dbReference type="Pfam" id="PF10086">
    <property type="entry name" value="YhfC"/>
    <property type="match status" value="1"/>
</dbReference>